<dbReference type="PANTHER" id="PTHR33371">
    <property type="entry name" value="INTERMEMBRANE PHOSPHOLIPID TRANSPORT SYSTEM BINDING PROTEIN MLAD-RELATED"/>
    <property type="match status" value="1"/>
</dbReference>
<evidence type="ECO:0000313" key="5">
    <source>
        <dbReference type="Proteomes" id="UP000186132"/>
    </source>
</evidence>
<evidence type="ECO:0000313" key="4">
    <source>
        <dbReference type="EMBL" id="SHG05876.1"/>
    </source>
</evidence>
<accession>A0A1M5GQ92</accession>
<dbReference type="NCBIfam" id="TIGR00996">
    <property type="entry name" value="Mtu_fam_mce"/>
    <property type="match status" value="1"/>
</dbReference>
<feature type="domain" description="Mce/MlaD" evidence="2">
    <location>
        <begin position="39"/>
        <end position="112"/>
    </location>
</feature>
<feature type="domain" description="Mammalian cell entry C-terminal" evidence="3">
    <location>
        <begin position="117"/>
        <end position="294"/>
    </location>
</feature>
<dbReference type="Proteomes" id="UP000186132">
    <property type="component" value="Unassembled WGS sequence"/>
</dbReference>
<reference evidence="4 5" key="1">
    <citation type="submission" date="2016-11" db="EMBL/GenBank/DDBJ databases">
        <authorList>
            <person name="Jaros S."/>
            <person name="Januszkiewicz K."/>
            <person name="Wedrychowicz H."/>
        </authorList>
    </citation>
    <scope>NUCLEOTIDE SEQUENCE [LARGE SCALE GENOMIC DNA]</scope>
    <source>
        <strain evidence="4 5">DSM 45627</strain>
    </source>
</reference>
<dbReference type="AlphaFoldDB" id="A0A1M5GQ92"/>
<organism evidence="4 5">
    <name type="scientific">Jatrophihabitans endophyticus</name>
    <dbReference type="NCBI Taxonomy" id="1206085"/>
    <lineage>
        <taxon>Bacteria</taxon>
        <taxon>Bacillati</taxon>
        <taxon>Actinomycetota</taxon>
        <taxon>Actinomycetes</taxon>
        <taxon>Jatrophihabitantales</taxon>
        <taxon>Jatrophihabitantaceae</taxon>
        <taxon>Jatrophihabitans</taxon>
    </lineage>
</organism>
<dbReference type="InterPro" id="IPR005693">
    <property type="entry name" value="Mce"/>
</dbReference>
<keyword evidence="1" id="KW-1133">Transmembrane helix</keyword>
<evidence type="ECO:0000259" key="2">
    <source>
        <dbReference type="Pfam" id="PF02470"/>
    </source>
</evidence>
<dbReference type="InterPro" id="IPR024516">
    <property type="entry name" value="Mce_C"/>
</dbReference>
<dbReference type="GO" id="GO:0005576">
    <property type="term" value="C:extracellular region"/>
    <property type="evidence" value="ECO:0007669"/>
    <property type="project" value="TreeGrafter"/>
</dbReference>
<keyword evidence="1" id="KW-0472">Membrane</keyword>
<dbReference type="STRING" id="1206085.SAMN05443575_1253"/>
<dbReference type="Pfam" id="PF02470">
    <property type="entry name" value="MlaD"/>
    <property type="match status" value="1"/>
</dbReference>
<dbReference type="Pfam" id="PF11887">
    <property type="entry name" value="Mce4_CUP1"/>
    <property type="match status" value="1"/>
</dbReference>
<evidence type="ECO:0000256" key="1">
    <source>
        <dbReference type="SAM" id="Phobius"/>
    </source>
</evidence>
<keyword evidence="5" id="KW-1185">Reference proteome</keyword>
<keyword evidence="1" id="KW-0812">Transmembrane</keyword>
<dbReference type="PANTHER" id="PTHR33371:SF4">
    <property type="entry name" value="INTERMEMBRANE PHOSPHOLIPID TRANSPORT SYSTEM BINDING PROTEIN MLAD"/>
    <property type="match status" value="1"/>
</dbReference>
<dbReference type="RefSeq" id="WP_073387716.1">
    <property type="nucleotide sequence ID" value="NZ_FQVU01000002.1"/>
</dbReference>
<gene>
    <name evidence="4" type="ORF">SAMN05443575_1253</name>
</gene>
<dbReference type="EMBL" id="FQVU01000002">
    <property type="protein sequence ID" value="SHG05876.1"/>
    <property type="molecule type" value="Genomic_DNA"/>
</dbReference>
<dbReference type="InterPro" id="IPR003399">
    <property type="entry name" value="Mce/MlaD"/>
</dbReference>
<sequence length="404" mass="41601">MAISLRSLTKNVGRLVVLVVVAAVVVGGALYFLAGDDMKKVSARFPAAVGIYEGTPVRQLGVNIGDVTSVTPKGSYVEIGMEYESQYSLPRNSTAVEVANSLVSDRFIQLSAYPGSGPKLADGAAIPLSRTGAPAELDDIYKALNTLSVALGPNKTNKQGALSTLLQVGAANLKGNGAALGQSIANLSQAAKTLATGRKDLFGTVTNLRKFTGALKASDGQVRKFNLQLKQVAGDLAAERGDLGAALKQLGLALDEVNSFVKKNASKFHKDVTGLREITGVLVKQKGALTETLALAPVALANIVHAYQPNLGVLATRGNLASLTDPGQLCVIIKVATDKVADLGGGVLGNVLGPLTKTIVNTCTSLIKGSKQLTDLLDDPDLAGLGDRLSQLLGGLPGLVQGGS</sequence>
<name>A0A1M5GQ92_9ACTN</name>
<proteinExistence type="predicted"/>
<dbReference type="InterPro" id="IPR052336">
    <property type="entry name" value="MlaD_Phospholipid_Transporter"/>
</dbReference>
<evidence type="ECO:0000259" key="3">
    <source>
        <dbReference type="Pfam" id="PF11887"/>
    </source>
</evidence>
<protein>
    <submittedName>
        <fullName evidence="4">Phospholipid/cholesterol/gamma-HCH transport system substrate-binding protein</fullName>
    </submittedName>
</protein>
<feature type="transmembrane region" description="Helical" evidence="1">
    <location>
        <begin position="12"/>
        <end position="34"/>
    </location>
</feature>
<dbReference type="OrthoDB" id="4516955at2"/>